<accession>A0A1V9XVJ2</accession>
<dbReference type="Proteomes" id="UP000192247">
    <property type="component" value="Unassembled WGS sequence"/>
</dbReference>
<feature type="compositionally biased region" description="Low complexity" evidence="1">
    <location>
        <begin position="49"/>
        <end position="64"/>
    </location>
</feature>
<reference evidence="2 3" key="1">
    <citation type="journal article" date="2017" name="Gigascience">
        <title>Draft genome of the honey bee ectoparasitic mite, Tropilaelaps mercedesae, is shaped by the parasitic life history.</title>
        <authorList>
            <person name="Dong X."/>
            <person name="Armstrong S.D."/>
            <person name="Xia D."/>
            <person name="Makepeace B.L."/>
            <person name="Darby A.C."/>
            <person name="Kadowaki T."/>
        </authorList>
    </citation>
    <scope>NUCLEOTIDE SEQUENCE [LARGE SCALE GENOMIC DNA]</scope>
    <source>
        <strain evidence="2">Wuxi-XJTLU</strain>
    </source>
</reference>
<dbReference type="EMBL" id="MNPL01003421">
    <property type="protein sequence ID" value="OQR77526.1"/>
    <property type="molecule type" value="Genomic_DNA"/>
</dbReference>
<protein>
    <submittedName>
        <fullName evidence="2">Uncharacterized protein</fullName>
    </submittedName>
</protein>
<comment type="caution">
    <text evidence="2">The sequence shown here is derived from an EMBL/GenBank/DDBJ whole genome shotgun (WGS) entry which is preliminary data.</text>
</comment>
<dbReference type="AlphaFoldDB" id="A0A1V9XVJ2"/>
<feature type="non-terminal residue" evidence="2">
    <location>
        <position position="1"/>
    </location>
</feature>
<name>A0A1V9XVJ2_9ACAR</name>
<evidence type="ECO:0000256" key="1">
    <source>
        <dbReference type="SAM" id="MobiDB-lite"/>
    </source>
</evidence>
<feature type="region of interest" description="Disordered" evidence="1">
    <location>
        <begin position="194"/>
        <end position="223"/>
    </location>
</feature>
<feature type="region of interest" description="Disordered" evidence="1">
    <location>
        <begin position="154"/>
        <end position="173"/>
    </location>
</feature>
<proteinExistence type="predicted"/>
<feature type="compositionally biased region" description="Basic and acidic residues" evidence="1">
    <location>
        <begin position="1"/>
        <end position="15"/>
    </location>
</feature>
<dbReference type="InParanoid" id="A0A1V9XVJ2"/>
<organism evidence="2 3">
    <name type="scientific">Tropilaelaps mercedesae</name>
    <dbReference type="NCBI Taxonomy" id="418985"/>
    <lineage>
        <taxon>Eukaryota</taxon>
        <taxon>Metazoa</taxon>
        <taxon>Ecdysozoa</taxon>
        <taxon>Arthropoda</taxon>
        <taxon>Chelicerata</taxon>
        <taxon>Arachnida</taxon>
        <taxon>Acari</taxon>
        <taxon>Parasitiformes</taxon>
        <taxon>Mesostigmata</taxon>
        <taxon>Gamasina</taxon>
        <taxon>Dermanyssoidea</taxon>
        <taxon>Laelapidae</taxon>
        <taxon>Tropilaelaps</taxon>
    </lineage>
</organism>
<feature type="region of interest" description="Disordered" evidence="1">
    <location>
        <begin position="49"/>
        <end position="127"/>
    </location>
</feature>
<feature type="region of interest" description="Disordered" evidence="1">
    <location>
        <begin position="1"/>
        <end position="21"/>
    </location>
</feature>
<gene>
    <name evidence="2" type="ORF">BIW11_07032</name>
</gene>
<evidence type="ECO:0000313" key="2">
    <source>
        <dbReference type="EMBL" id="OQR77526.1"/>
    </source>
</evidence>
<dbReference type="OrthoDB" id="10625910at2759"/>
<sequence length="245" mass="24337">ANHGEESGKTDDVNKLRPGRNHKTWVQPQALALVLFGLAIVASGQYGAQQGAPQYGASQQGAPGSLFSFSNQVNHASPQPSAGPSAGLGAPAAPSYAAPQPQAASYGSPPPSPSAAPQRSYALPSFEQLGAHNPAGVSGFANLGQVAQQNPAFNIPVPQGYEQPAGASARGFPAAPAPVAASYRAAPQYSAPQYAAPQSYATPQGAPAGNPYGGPFSFSNSVTHSAPQAAAGAAAGAAPAAPGRY</sequence>
<evidence type="ECO:0000313" key="3">
    <source>
        <dbReference type="Proteomes" id="UP000192247"/>
    </source>
</evidence>
<feature type="compositionally biased region" description="Low complexity" evidence="1">
    <location>
        <begin position="76"/>
        <end position="107"/>
    </location>
</feature>
<keyword evidence="3" id="KW-1185">Reference proteome</keyword>